<reference evidence="1" key="1">
    <citation type="submission" date="2022-06" db="EMBL/GenBank/DDBJ databases">
        <title>Sneathiella actinostolidae sp. nov., isolated from a sea anemonein the Western Pacific Ocean.</title>
        <authorList>
            <person name="Wei M.J."/>
        </authorList>
    </citation>
    <scope>NUCLEOTIDE SEQUENCE</scope>
    <source>
        <strain evidence="1">PHK-P5</strain>
    </source>
</reference>
<organism evidence="1 2">
    <name type="scientific">Sneathiella marina</name>
    <dbReference type="NCBI Taxonomy" id="2950108"/>
    <lineage>
        <taxon>Bacteria</taxon>
        <taxon>Pseudomonadati</taxon>
        <taxon>Pseudomonadota</taxon>
        <taxon>Alphaproteobacteria</taxon>
        <taxon>Sneathiellales</taxon>
        <taxon>Sneathiellaceae</taxon>
        <taxon>Sneathiella</taxon>
    </lineage>
</organism>
<dbReference type="PANTHER" id="PTHR36423:SF2">
    <property type="entry name" value="AFR070WP"/>
    <property type="match status" value="1"/>
</dbReference>
<dbReference type="SUPFAM" id="SSF143410">
    <property type="entry name" value="DOPA-like"/>
    <property type="match status" value="1"/>
</dbReference>
<dbReference type="InterPro" id="IPR023389">
    <property type="entry name" value="DOPA-like_sf"/>
</dbReference>
<sequence length="115" mass="13330">MLDKEIISGYHVHVYFHDTESKLKAIALKEAMSQKFKIKISRLFEEVNLSETHQRPMFVASFPASEFAEVMPWVMLNQNRLNMMVHPLTENDLADHGDYPLWLGSVLPLNLDGWT</sequence>
<dbReference type="EMBL" id="CP098747">
    <property type="protein sequence ID" value="USG61113.1"/>
    <property type="molecule type" value="Genomic_DNA"/>
</dbReference>
<evidence type="ECO:0000313" key="2">
    <source>
        <dbReference type="Proteomes" id="UP001056291"/>
    </source>
</evidence>
<accession>A0ABY4W233</accession>
<dbReference type="RefSeq" id="WP_251934100.1">
    <property type="nucleotide sequence ID" value="NZ_CP098747.1"/>
</dbReference>
<dbReference type="Gene3D" id="3.30.70.1240">
    <property type="entry name" value="DOPA-like domains"/>
    <property type="match status" value="1"/>
</dbReference>
<dbReference type="PIRSF" id="PIRSF028139">
    <property type="entry name" value="DOPA-diox_rel_Mll2280"/>
    <property type="match status" value="1"/>
</dbReference>
<protein>
    <submittedName>
        <fullName evidence="1">DOPA 4,5-dioxygenase family protein</fullName>
    </submittedName>
</protein>
<dbReference type="PANTHER" id="PTHR36423">
    <property type="entry name" value="AFR070WP"/>
    <property type="match status" value="1"/>
</dbReference>
<dbReference type="InterPro" id="IPR014980">
    <property type="entry name" value="DOPA_dioxygen"/>
</dbReference>
<gene>
    <name evidence="1" type="ORF">NBZ79_18310</name>
</gene>
<evidence type="ECO:0000313" key="1">
    <source>
        <dbReference type="EMBL" id="USG61113.1"/>
    </source>
</evidence>
<proteinExistence type="predicted"/>
<dbReference type="Proteomes" id="UP001056291">
    <property type="component" value="Chromosome"/>
</dbReference>
<dbReference type="Pfam" id="PF08883">
    <property type="entry name" value="DOPA_dioxygen"/>
    <property type="match status" value="1"/>
</dbReference>
<keyword evidence="2" id="KW-1185">Reference proteome</keyword>
<name>A0ABY4W233_9PROT</name>